<accession>W1P3Z1</accession>
<reference evidence="2" key="1">
    <citation type="journal article" date="2013" name="Science">
        <title>The Amborella genome and the evolution of flowering plants.</title>
        <authorList>
            <consortium name="Amborella Genome Project"/>
        </authorList>
    </citation>
    <scope>NUCLEOTIDE SEQUENCE [LARGE SCALE GENOMIC DNA]</scope>
</reference>
<gene>
    <name evidence="1" type="ORF">AMTR_s00096p00076910</name>
</gene>
<dbReference type="HOGENOM" id="CLU_2267417_0_0_1"/>
<protein>
    <submittedName>
        <fullName evidence="1">Uncharacterized protein</fullName>
    </submittedName>
</protein>
<dbReference type="EMBL" id="KI394634">
    <property type="protein sequence ID" value="ERN02364.1"/>
    <property type="molecule type" value="Genomic_DNA"/>
</dbReference>
<name>W1P3Z1_AMBTC</name>
<keyword evidence="2" id="KW-1185">Reference proteome</keyword>
<sequence>MAIMADPIRAGWLEMLQVLSSWGTQFKLVGWRCSKCCHHGGPTSSWLVEDAPSVTIMADPIRVGCLEMLQVLPLNSIRLTKYFFNIGPYPGLLMIEVAPNYKG</sequence>
<proteinExistence type="predicted"/>
<dbReference type="Proteomes" id="UP000017836">
    <property type="component" value="Unassembled WGS sequence"/>
</dbReference>
<evidence type="ECO:0000313" key="1">
    <source>
        <dbReference type="EMBL" id="ERN02364.1"/>
    </source>
</evidence>
<organism evidence="1 2">
    <name type="scientific">Amborella trichopoda</name>
    <dbReference type="NCBI Taxonomy" id="13333"/>
    <lineage>
        <taxon>Eukaryota</taxon>
        <taxon>Viridiplantae</taxon>
        <taxon>Streptophyta</taxon>
        <taxon>Embryophyta</taxon>
        <taxon>Tracheophyta</taxon>
        <taxon>Spermatophyta</taxon>
        <taxon>Magnoliopsida</taxon>
        <taxon>Amborellales</taxon>
        <taxon>Amborellaceae</taxon>
        <taxon>Amborella</taxon>
    </lineage>
</organism>
<dbReference type="AlphaFoldDB" id="W1P3Z1"/>
<evidence type="ECO:0000313" key="2">
    <source>
        <dbReference type="Proteomes" id="UP000017836"/>
    </source>
</evidence>
<dbReference type="Gramene" id="ERN02364">
    <property type="protein sequence ID" value="ERN02364"/>
    <property type="gene ID" value="AMTR_s00096p00076910"/>
</dbReference>